<evidence type="ECO:0000313" key="3">
    <source>
        <dbReference type="Proteomes" id="UP001469553"/>
    </source>
</evidence>
<feature type="region of interest" description="Disordered" evidence="1">
    <location>
        <begin position="49"/>
        <end position="75"/>
    </location>
</feature>
<dbReference type="Proteomes" id="UP001469553">
    <property type="component" value="Unassembled WGS sequence"/>
</dbReference>
<reference evidence="2 3" key="1">
    <citation type="submission" date="2021-06" db="EMBL/GenBank/DDBJ databases">
        <authorList>
            <person name="Palmer J.M."/>
        </authorList>
    </citation>
    <scope>NUCLEOTIDE SEQUENCE [LARGE SCALE GENOMIC DNA]</scope>
    <source>
        <strain evidence="2 3">AS_MEX2019</strain>
        <tissue evidence="2">Muscle</tissue>
    </source>
</reference>
<proteinExistence type="predicted"/>
<comment type="caution">
    <text evidence="2">The sequence shown here is derived from an EMBL/GenBank/DDBJ whole genome shotgun (WGS) entry which is preliminary data.</text>
</comment>
<protein>
    <submittedName>
        <fullName evidence="2">Uncharacterized protein</fullName>
    </submittedName>
</protein>
<organism evidence="2 3">
    <name type="scientific">Ameca splendens</name>
    <dbReference type="NCBI Taxonomy" id="208324"/>
    <lineage>
        <taxon>Eukaryota</taxon>
        <taxon>Metazoa</taxon>
        <taxon>Chordata</taxon>
        <taxon>Craniata</taxon>
        <taxon>Vertebrata</taxon>
        <taxon>Euteleostomi</taxon>
        <taxon>Actinopterygii</taxon>
        <taxon>Neopterygii</taxon>
        <taxon>Teleostei</taxon>
        <taxon>Neoteleostei</taxon>
        <taxon>Acanthomorphata</taxon>
        <taxon>Ovalentaria</taxon>
        <taxon>Atherinomorphae</taxon>
        <taxon>Cyprinodontiformes</taxon>
        <taxon>Goodeidae</taxon>
        <taxon>Ameca</taxon>
    </lineage>
</organism>
<name>A0ABV0YNX0_9TELE</name>
<dbReference type="EMBL" id="JAHRIP010038731">
    <property type="protein sequence ID" value="MEQ2295554.1"/>
    <property type="molecule type" value="Genomic_DNA"/>
</dbReference>
<evidence type="ECO:0000256" key="1">
    <source>
        <dbReference type="SAM" id="MobiDB-lite"/>
    </source>
</evidence>
<sequence>MLISLHNLLWIPDEISWIVIQCTGLLLPWVLYCCQLLELDVSRSPACQLSHASRKTQDTATTKRQPTALKRPSPMIASSSPVRFLLLFTCSPMRPVWDPP</sequence>
<evidence type="ECO:0000313" key="2">
    <source>
        <dbReference type="EMBL" id="MEQ2295554.1"/>
    </source>
</evidence>
<accession>A0ABV0YNX0</accession>
<keyword evidence="3" id="KW-1185">Reference proteome</keyword>
<gene>
    <name evidence="2" type="ORF">AMECASPLE_015651</name>
</gene>